<feature type="binding site" evidence="6">
    <location>
        <position position="128"/>
    </location>
    <ligand>
        <name>Mn(2+)</name>
        <dbReference type="ChEBI" id="CHEBI:29035"/>
        <label>1</label>
    </ligand>
</feature>
<evidence type="ECO:0000256" key="6">
    <source>
        <dbReference type="PIRSR" id="PIRSR036979-1"/>
    </source>
</evidence>
<dbReference type="InterPro" id="IPR023696">
    <property type="entry name" value="Ureohydrolase_dom_sf"/>
</dbReference>
<keyword evidence="2 8" id="KW-0378">Hydrolase</keyword>
<evidence type="ECO:0000256" key="2">
    <source>
        <dbReference type="ARBA" id="ARBA00022801"/>
    </source>
</evidence>
<evidence type="ECO:0000256" key="5">
    <source>
        <dbReference type="NCBIfam" id="TIGR01227"/>
    </source>
</evidence>
<dbReference type="PIRSF" id="PIRSF036979">
    <property type="entry name" value="Arginase"/>
    <property type="match status" value="1"/>
</dbReference>
<feature type="binding site" evidence="6">
    <location>
        <position position="245"/>
    </location>
    <ligand>
        <name>Mn(2+)</name>
        <dbReference type="ChEBI" id="CHEBI:29035"/>
        <label>1</label>
    </ligand>
</feature>
<dbReference type="RefSeq" id="WP_181557311.1">
    <property type="nucleotide sequence ID" value="NZ_CP064060.1"/>
</dbReference>
<dbReference type="GO" id="GO:0046872">
    <property type="term" value="F:metal ion binding"/>
    <property type="evidence" value="ECO:0007669"/>
    <property type="project" value="UniProtKB-KW"/>
</dbReference>
<evidence type="ECO:0000256" key="7">
    <source>
        <dbReference type="PROSITE-ProRule" id="PRU00742"/>
    </source>
</evidence>
<feature type="binding site" evidence="6">
    <location>
        <position position="155"/>
    </location>
    <ligand>
        <name>Mn(2+)</name>
        <dbReference type="ChEBI" id="CHEBI:29035"/>
        <label>1</label>
    </ligand>
</feature>
<organism evidence="9 10">
    <name type="scientific">Thermaerobacillus caldiproteolyticus</name>
    <dbReference type="NCBI Taxonomy" id="247480"/>
    <lineage>
        <taxon>Bacteria</taxon>
        <taxon>Bacillati</taxon>
        <taxon>Bacillota</taxon>
        <taxon>Bacilli</taxon>
        <taxon>Bacillales</taxon>
        <taxon>Anoxybacillaceae</taxon>
        <taxon>Thermaerobacillus</taxon>
    </lineage>
</organism>
<evidence type="ECO:0000256" key="8">
    <source>
        <dbReference type="RuleBase" id="RU003684"/>
    </source>
</evidence>
<reference evidence="9 10" key="1">
    <citation type="submission" date="2020-07" db="EMBL/GenBank/DDBJ databases">
        <title>Genomic Encyclopedia of Type Strains, Phase IV (KMG-IV): sequencing the most valuable type-strain genomes for metagenomic binning, comparative biology and taxonomic classification.</title>
        <authorList>
            <person name="Goeker M."/>
        </authorList>
    </citation>
    <scope>NUCLEOTIDE SEQUENCE [LARGE SCALE GENOMIC DNA]</scope>
    <source>
        <strain evidence="9 10">DSM 15730</strain>
    </source>
</reference>
<dbReference type="EC" id="3.5.3.8" evidence="5"/>
<dbReference type="PROSITE" id="PS51409">
    <property type="entry name" value="ARGINASE_2"/>
    <property type="match status" value="1"/>
</dbReference>
<dbReference type="InterPro" id="IPR006035">
    <property type="entry name" value="Ureohydrolase"/>
</dbReference>
<dbReference type="AlphaFoldDB" id="A0A7V9Z9P5"/>
<dbReference type="PROSITE" id="PS01053">
    <property type="entry name" value="ARGINASE_1"/>
    <property type="match status" value="1"/>
</dbReference>
<dbReference type="PANTHER" id="PTHR11358">
    <property type="entry name" value="ARGINASE/AGMATINASE"/>
    <property type="match status" value="1"/>
</dbReference>
<dbReference type="Gene3D" id="3.40.800.10">
    <property type="entry name" value="Ureohydrolase domain"/>
    <property type="match status" value="1"/>
</dbReference>
<evidence type="ECO:0000313" key="10">
    <source>
        <dbReference type="Proteomes" id="UP000523087"/>
    </source>
</evidence>
<gene>
    <name evidence="9" type="ORF">HNR31_003452</name>
</gene>
<dbReference type="EMBL" id="JACDUT010000015">
    <property type="protein sequence ID" value="MBA2876634.1"/>
    <property type="molecule type" value="Genomic_DNA"/>
</dbReference>
<dbReference type="PRINTS" id="PR00116">
    <property type="entry name" value="ARGINASE"/>
</dbReference>
<dbReference type="CDD" id="cd09990">
    <property type="entry name" value="Agmatinase-like"/>
    <property type="match status" value="1"/>
</dbReference>
<keyword evidence="3" id="KW-0369">Histidine metabolism</keyword>
<comment type="caution">
    <text evidence="9">The sequence shown here is derived from an EMBL/GenBank/DDBJ whole genome shotgun (WGS) entry which is preliminary data.</text>
</comment>
<accession>A0A7V9Z9P5</accession>
<name>A0A7V9Z9P5_9BACL</name>
<evidence type="ECO:0000256" key="1">
    <source>
        <dbReference type="ARBA" id="ARBA00022723"/>
    </source>
</evidence>
<sequence>MQPFRFLKESGKAVFQDRYVKKASEMLHTWDGNQAGRIGIIGAPLSKSSISHSGAAFAPGAIRKMLSSYSTYSIEEDIDLSDSVITDYGDIVMHPTDIVESQKRIAETIEQLVAVHPDVLFIILGGDHSISFPAVSGFQKHWRKVGVIQFDAHHDLRNLDDGGPTNGTPFRSLIESGTIKGSHLIQIGIRDFANSKTYTEYGKRHGVSIYTMKDVRNRDIKEIIEESVQQLEREVDAIYISVDMDVLDQAYAPGCPAIGPGGMDSASLLDAVALLGEYEIVKAMDIVEIDPTIDFRDVTSRTAAWVIMQFLKGKKKAGWV</sequence>
<dbReference type="InterPro" id="IPR005923">
    <property type="entry name" value="HutG"/>
</dbReference>
<dbReference type="PANTHER" id="PTHR11358:SF35">
    <property type="entry name" value="FORMIMIDOYLGLUTAMASE"/>
    <property type="match status" value="1"/>
</dbReference>
<dbReference type="GO" id="GO:0008783">
    <property type="term" value="F:agmatinase activity"/>
    <property type="evidence" value="ECO:0007669"/>
    <property type="project" value="TreeGrafter"/>
</dbReference>
<feature type="binding site" evidence="6">
    <location>
        <position position="151"/>
    </location>
    <ligand>
        <name>Mn(2+)</name>
        <dbReference type="ChEBI" id="CHEBI:29035"/>
        <label>1</label>
    </ligand>
</feature>
<keyword evidence="10" id="KW-1185">Reference proteome</keyword>
<dbReference type="GO" id="GO:0050415">
    <property type="term" value="F:formimidoylglutamase activity"/>
    <property type="evidence" value="ECO:0007669"/>
    <property type="project" value="UniProtKB-UniRule"/>
</dbReference>
<dbReference type="InterPro" id="IPR020855">
    <property type="entry name" value="Ureohydrolase_Mn_BS"/>
</dbReference>
<dbReference type="NCBIfam" id="TIGR01227">
    <property type="entry name" value="hutG"/>
    <property type="match status" value="1"/>
</dbReference>
<dbReference type="SUPFAM" id="SSF52768">
    <property type="entry name" value="Arginase/deacetylase"/>
    <property type="match status" value="1"/>
</dbReference>
<evidence type="ECO:0000256" key="3">
    <source>
        <dbReference type="ARBA" id="ARBA00022808"/>
    </source>
</evidence>
<comment type="similarity">
    <text evidence="7 8">Belongs to the arginase family.</text>
</comment>
<evidence type="ECO:0000313" key="9">
    <source>
        <dbReference type="EMBL" id="MBA2876634.1"/>
    </source>
</evidence>
<dbReference type="Proteomes" id="UP000523087">
    <property type="component" value="Unassembled WGS sequence"/>
</dbReference>
<protein>
    <recommendedName>
        <fullName evidence="5">Formimidoylglutamase</fullName>
        <ecNumber evidence="5">3.5.3.8</ecNumber>
    </recommendedName>
</protein>
<keyword evidence="1 6" id="KW-0479">Metal-binding</keyword>
<dbReference type="GO" id="GO:0019556">
    <property type="term" value="P:L-histidine catabolic process to glutamate and formamide"/>
    <property type="evidence" value="ECO:0007669"/>
    <property type="project" value="UniProtKB-UniRule"/>
</dbReference>
<keyword evidence="4 6" id="KW-0464">Manganese</keyword>
<feature type="binding site" evidence="6">
    <location>
        <position position="153"/>
    </location>
    <ligand>
        <name>Mn(2+)</name>
        <dbReference type="ChEBI" id="CHEBI:29035"/>
        <label>1</label>
    </ligand>
</feature>
<evidence type="ECO:0000256" key="4">
    <source>
        <dbReference type="ARBA" id="ARBA00023211"/>
    </source>
</evidence>
<comment type="cofactor">
    <cofactor evidence="6">
        <name>Mn(2+)</name>
        <dbReference type="ChEBI" id="CHEBI:29035"/>
    </cofactor>
    <text evidence="6">Binds 2 manganese ions per subunit.</text>
</comment>
<feature type="binding site" evidence="6">
    <location>
        <position position="243"/>
    </location>
    <ligand>
        <name>Mn(2+)</name>
        <dbReference type="ChEBI" id="CHEBI:29035"/>
        <label>1</label>
    </ligand>
</feature>
<proteinExistence type="inferred from homology"/>
<dbReference type="GO" id="GO:0033389">
    <property type="term" value="P:putrescine biosynthetic process from arginine, via agmatine"/>
    <property type="evidence" value="ECO:0007669"/>
    <property type="project" value="TreeGrafter"/>
</dbReference>
<dbReference type="Pfam" id="PF00491">
    <property type="entry name" value="Arginase"/>
    <property type="match status" value="1"/>
</dbReference>